<proteinExistence type="predicted"/>
<dbReference type="GO" id="GO:0060047">
    <property type="term" value="P:heart contraction"/>
    <property type="evidence" value="ECO:0007669"/>
    <property type="project" value="Ensembl"/>
</dbReference>
<dbReference type="GO" id="GO:0060958">
    <property type="term" value="P:endocardial cell development"/>
    <property type="evidence" value="ECO:0007669"/>
    <property type="project" value="Ensembl"/>
</dbReference>
<dbReference type="InterPro" id="IPR043058">
    <property type="entry name" value="NUDIX_sf"/>
</dbReference>
<dbReference type="Pfam" id="PF16705">
    <property type="entry name" value="NUDIX_5"/>
    <property type="match status" value="1"/>
</dbReference>
<dbReference type="InterPro" id="IPR035963">
    <property type="entry name" value="FERM_2"/>
</dbReference>
<dbReference type="Gene3D" id="2.30.29.30">
    <property type="entry name" value="Pleckstrin-homology domain (PH domain)/Phosphotyrosine-binding domain (PTB)"/>
    <property type="match status" value="1"/>
</dbReference>
<dbReference type="GO" id="GO:0007033">
    <property type="term" value="P:vacuole organization"/>
    <property type="evidence" value="ECO:0007669"/>
    <property type="project" value="Ensembl"/>
</dbReference>
<dbReference type="GO" id="GO:0003181">
    <property type="term" value="P:atrioventricular valve morphogenesis"/>
    <property type="evidence" value="ECO:0007669"/>
    <property type="project" value="Ensembl"/>
</dbReference>
<dbReference type="GO" id="GO:0001886">
    <property type="term" value="P:endothelial cell morphogenesis"/>
    <property type="evidence" value="ECO:0007669"/>
    <property type="project" value="Ensembl"/>
</dbReference>
<evidence type="ECO:0000259" key="3">
    <source>
        <dbReference type="PROSITE" id="PS50200"/>
    </source>
</evidence>
<dbReference type="Pfam" id="PF00023">
    <property type="entry name" value="Ank"/>
    <property type="match status" value="1"/>
</dbReference>
<dbReference type="CDD" id="cd14473">
    <property type="entry name" value="FERM_B-lobe"/>
    <property type="match status" value="1"/>
</dbReference>
<dbReference type="PROSITE" id="PS50297">
    <property type="entry name" value="ANK_REP_REGION"/>
    <property type="match status" value="2"/>
</dbReference>
<dbReference type="PANTHER" id="PTHR13283:SF11">
    <property type="entry name" value="KREV INTERACTION TRAPPED PROTEIN 1"/>
    <property type="match status" value="1"/>
</dbReference>
<dbReference type="GO" id="GO:0072554">
    <property type="term" value="P:blood vessel lumenization"/>
    <property type="evidence" value="ECO:0007669"/>
    <property type="project" value="Ensembl"/>
</dbReference>
<evidence type="ECO:0000256" key="1">
    <source>
        <dbReference type="PROSITE-ProRule" id="PRU00023"/>
    </source>
</evidence>
<dbReference type="InterPro" id="IPR019748">
    <property type="entry name" value="FERM_central"/>
</dbReference>
<dbReference type="GO" id="GO:0009948">
    <property type="term" value="P:anterior/posterior axis specification"/>
    <property type="evidence" value="ECO:0007669"/>
    <property type="project" value="Ensembl"/>
</dbReference>
<dbReference type="OMA" id="WHGKVES"/>
<dbReference type="PROSITE" id="PS50088">
    <property type="entry name" value="ANK_REPEAT"/>
    <property type="match status" value="2"/>
</dbReference>
<dbReference type="InterPro" id="IPR032022">
    <property type="entry name" value="NUDIX"/>
</dbReference>
<feature type="domain" description="FERM" evidence="2">
    <location>
        <begin position="419"/>
        <end position="730"/>
    </location>
</feature>
<dbReference type="InterPro" id="IPR014352">
    <property type="entry name" value="FERM/acyl-CoA-bd_prot_sf"/>
</dbReference>
<dbReference type="AlphaFoldDB" id="A0A8C4RCG5"/>
<dbReference type="GO" id="GO:0001570">
    <property type="term" value="P:vasculogenesis"/>
    <property type="evidence" value="ECO:0007669"/>
    <property type="project" value="Ensembl"/>
</dbReference>
<protein>
    <submittedName>
        <fullName evidence="4">KRIT1 ankyrin repeat containing</fullName>
    </submittedName>
</protein>
<keyword evidence="1" id="KW-0040">ANK repeat</keyword>
<dbReference type="GO" id="GO:0007165">
    <property type="term" value="P:signal transduction"/>
    <property type="evidence" value="ECO:0007669"/>
    <property type="project" value="InterPro"/>
</dbReference>
<dbReference type="GO" id="GO:0045454">
    <property type="term" value="P:cell redox homeostasis"/>
    <property type="evidence" value="ECO:0007669"/>
    <property type="project" value="TreeGrafter"/>
</dbReference>
<dbReference type="Pfam" id="PF24522">
    <property type="entry name" value="KRIT1_FRMD8_FERM_C"/>
    <property type="match status" value="1"/>
</dbReference>
<dbReference type="GO" id="GO:0045602">
    <property type="term" value="P:negative regulation of endothelial cell differentiation"/>
    <property type="evidence" value="ECO:0007669"/>
    <property type="project" value="Ensembl"/>
</dbReference>
<evidence type="ECO:0000313" key="4">
    <source>
        <dbReference type="Ensembl" id="ENSEBUP00000027946.1"/>
    </source>
</evidence>
<organism evidence="4 5">
    <name type="scientific">Eptatretus burgeri</name>
    <name type="common">Inshore hagfish</name>
    <dbReference type="NCBI Taxonomy" id="7764"/>
    <lineage>
        <taxon>Eukaryota</taxon>
        <taxon>Metazoa</taxon>
        <taxon>Chordata</taxon>
        <taxon>Craniata</taxon>
        <taxon>Vertebrata</taxon>
        <taxon>Cyclostomata</taxon>
        <taxon>Myxini</taxon>
        <taxon>Myxiniformes</taxon>
        <taxon>Myxinidae</taxon>
        <taxon>Eptatretinae</taxon>
        <taxon>Eptatretus</taxon>
    </lineage>
</organism>
<dbReference type="Proteomes" id="UP000694388">
    <property type="component" value="Unplaced"/>
</dbReference>
<sequence>MNELIVNEASELFAAVIRPKKVTSPASVEYHAKSYEILLCENEVQPGDHERRKKMLLCTRFYGEGDAGRVILDYVFEMTKHMSPINQGLRGKRSVLVKKFKTEGEKKEVLLYIVPTTTKDNARLVYSPTSPNFCCLHDVLHMCNEPNSQLCSSTTSMLLTLDRWLAEQHAVPLAIVALFRPSALERVKMCVSSPAYPSLVEDDGAFQEAMQEARRCMQELEKPEICLVNPLFGSDLQYTSQVDKVVMNPYFGMGAPDYGRILLTRSCGYNLGQGSNGGEGKERSWLEEFPLHHGACKGDVQLVQQLLEEGHLAEQNDRDLWTPLHYACWYGHLEAAHALLEQGHCDPNVPTGQHRVPLHFAASCGHVDVVRLLLAHPDIDRFAKDDQDCSPLQFCMENKQGQWEDVVAALQQAVGKPFEKLRVYREDGSYRAVELPHGSSTTVQDVLAALHLPVSQYPYFALWICSPSLSLQLKPSHKPLQQLREWGKVMEELIAIPSQDESPELLLRRNVCLCLDKEKQVEEPAAIEVLFEEARGNLLKGMYPCSSQETVRLSALLLLINYGEYDGHKHKHGFLTEEDLKLILPCHKLKQKSHTHWINRVLHEYKQQSRAEGLIKDRHALQQHFLGACWEFPTYGAAFFSGHIYTRSGSTGHKTVSVHIGVNCVGLQLLAVETKVLLLSLTHEQMDWVLSIREPCVHIHRLEDKMNYAIYTKQAVIIGKLMDKLFSKTR</sequence>
<dbReference type="Gene3D" id="3.30.70.2240">
    <property type="entry name" value="KRIT, N-terminal Nudix domain, NPxY motif-rich region"/>
    <property type="match status" value="1"/>
</dbReference>
<keyword evidence="5" id="KW-1185">Reference proteome</keyword>
<dbReference type="Ensembl" id="ENSEBUT00000028520.1">
    <property type="protein sequence ID" value="ENSEBUP00000027944.1"/>
    <property type="gene ID" value="ENSEBUG00000017077.1"/>
</dbReference>
<dbReference type="Ensembl" id="ENSEBUT00000028522.1">
    <property type="protein sequence ID" value="ENSEBUP00000027946.1"/>
    <property type="gene ID" value="ENSEBUG00000017077.1"/>
</dbReference>
<dbReference type="Pfam" id="PF12796">
    <property type="entry name" value="Ank_2"/>
    <property type="match status" value="1"/>
</dbReference>
<dbReference type="SUPFAM" id="SSF47031">
    <property type="entry name" value="Second domain of FERM"/>
    <property type="match status" value="1"/>
</dbReference>
<dbReference type="InterPro" id="IPR000299">
    <property type="entry name" value="FERM_domain"/>
</dbReference>
<dbReference type="InterPro" id="IPR051594">
    <property type="entry name" value="KRIT1/FRMD8"/>
</dbReference>
<dbReference type="GO" id="GO:0001525">
    <property type="term" value="P:angiogenesis"/>
    <property type="evidence" value="ECO:0007669"/>
    <property type="project" value="Ensembl"/>
</dbReference>
<dbReference type="Gene3D" id="3.10.20.90">
    <property type="entry name" value="Phosphatidylinositol 3-kinase Catalytic Subunit, Chain A, domain 1"/>
    <property type="match status" value="1"/>
</dbReference>
<dbReference type="InterPro" id="IPR002110">
    <property type="entry name" value="Ankyrin_rpt"/>
</dbReference>
<dbReference type="SMART" id="SM00248">
    <property type="entry name" value="ANK"/>
    <property type="match status" value="3"/>
</dbReference>
<dbReference type="PANTHER" id="PTHR13283">
    <property type="entry name" value="KREV INTERACTION TRAPPED 1-RELATED"/>
    <property type="match status" value="1"/>
</dbReference>
<dbReference type="GO" id="GO:0016525">
    <property type="term" value="P:negative regulation of angiogenesis"/>
    <property type="evidence" value="ECO:0007669"/>
    <property type="project" value="TreeGrafter"/>
</dbReference>
<dbReference type="InterPro" id="IPR011993">
    <property type="entry name" value="PH-like_dom_sf"/>
</dbReference>
<feature type="domain" description="Ras-associating" evidence="3">
    <location>
        <begin position="417"/>
        <end position="512"/>
    </location>
</feature>
<dbReference type="InterPro" id="IPR019749">
    <property type="entry name" value="Band_41_domain"/>
</dbReference>
<dbReference type="SUPFAM" id="SSF48403">
    <property type="entry name" value="Ankyrin repeat"/>
    <property type="match status" value="1"/>
</dbReference>
<feature type="repeat" description="ANK" evidence="1">
    <location>
        <begin position="353"/>
        <end position="374"/>
    </location>
</feature>
<dbReference type="PROSITE" id="PS50057">
    <property type="entry name" value="FERM_3"/>
    <property type="match status" value="1"/>
</dbReference>
<name>A0A8C4RCG5_EPTBU</name>
<dbReference type="InterPro" id="IPR036770">
    <property type="entry name" value="Ankyrin_rpt-contain_sf"/>
</dbReference>
<dbReference type="InterPro" id="IPR000159">
    <property type="entry name" value="RA_dom"/>
</dbReference>
<feature type="repeat" description="ANK" evidence="1">
    <location>
        <begin position="319"/>
        <end position="343"/>
    </location>
</feature>
<dbReference type="GO" id="GO:2000114">
    <property type="term" value="P:regulation of establishment of cell polarity"/>
    <property type="evidence" value="ECO:0007669"/>
    <property type="project" value="TreeGrafter"/>
</dbReference>
<dbReference type="Gene3D" id="1.25.40.20">
    <property type="entry name" value="Ankyrin repeat-containing domain"/>
    <property type="match status" value="1"/>
</dbReference>
<dbReference type="GeneTree" id="ENSGT00530000063721"/>
<evidence type="ECO:0000259" key="2">
    <source>
        <dbReference type="PROSITE" id="PS50057"/>
    </source>
</evidence>
<reference evidence="4" key="1">
    <citation type="submission" date="2025-05" db="UniProtKB">
        <authorList>
            <consortium name="Ensembl"/>
        </authorList>
    </citation>
    <scope>IDENTIFICATION</scope>
</reference>
<dbReference type="GO" id="GO:0003007">
    <property type="term" value="P:heart morphogenesis"/>
    <property type="evidence" value="ECO:0007669"/>
    <property type="project" value="Ensembl"/>
</dbReference>
<dbReference type="Ensembl" id="ENSEBUT00000028519.1">
    <property type="protein sequence ID" value="ENSEBUP00000027943.1"/>
    <property type="gene ID" value="ENSEBUG00000017077.1"/>
</dbReference>
<dbReference type="Pfam" id="PF00373">
    <property type="entry name" value="FERM_M"/>
    <property type="match status" value="1"/>
</dbReference>
<dbReference type="InterPro" id="IPR057096">
    <property type="entry name" value="KRIT1_FRMD8_FERM_C"/>
</dbReference>
<dbReference type="PROSITE" id="PS50200">
    <property type="entry name" value="RA"/>
    <property type="match status" value="1"/>
</dbReference>
<dbReference type="SMART" id="SM00295">
    <property type="entry name" value="B41"/>
    <property type="match status" value="1"/>
</dbReference>
<dbReference type="Gene3D" id="1.20.80.10">
    <property type="match status" value="1"/>
</dbReference>
<dbReference type="GO" id="GO:0005886">
    <property type="term" value="C:plasma membrane"/>
    <property type="evidence" value="ECO:0007669"/>
    <property type="project" value="TreeGrafter"/>
</dbReference>
<evidence type="ECO:0000313" key="5">
    <source>
        <dbReference type="Proteomes" id="UP000694388"/>
    </source>
</evidence>
<accession>A0A8C4RCG5</accession>